<dbReference type="PANTHER" id="PTHR30469">
    <property type="entry name" value="MULTIDRUG RESISTANCE PROTEIN MDTA"/>
    <property type="match status" value="1"/>
</dbReference>
<gene>
    <name evidence="4" type="primary">macA</name>
    <name evidence="4" type="ORF">Maes01_01051</name>
</gene>
<keyword evidence="1" id="KW-0175">Coiled coil</keyword>
<dbReference type="Proteomes" id="UP001408594">
    <property type="component" value="Unassembled WGS sequence"/>
</dbReference>
<comment type="caution">
    <text evidence="4">The sequence shown here is derived from an EMBL/GenBank/DDBJ whole genome shotgun (WGS) entry which is preliminary data.</text>
</comment>
<protein>
    <submittedName>
        <fullName evidence="4">Macrolide export protein MacA</fullName>
    </submittedName>
</protein>
<dbReference type="SUPFAM" id="SSF111369">
    <property type="entry name" value="HlyD-like secretion proteins"/>
    <property type="match status" value="1"/>
</dbReference>
<accession>A0ABP9WMP5</accession>
<organism evidence="4 5">
    <name type="scientific">Microbulbifer aestuariivivens</name>
    <dbReference type="NCBI Taxonomy" id="1908308"/>
    <lineage>
        <taxon>Bacteria</taxon>
        <taxon>Pseudomonadati</taxon>
        <taxon>Pseudomonadota</taxon>
        <taxon>Gammaproteobacteria</taxon>
        <taxon>Cellvibrionales</taxon>
        <taxon>Microbulbiferaceae</taxon>
        <taxon>Microbulbifer</taxon>
    </lineage>
</organism>
<dbReference type="InterPro" id="IPR058624">
    <property type="entry name" value="MdtA-like_HH"/>
</dbReference>
<evidence type="ECO:0000313" key="5">
    <source>
        <dbReference type="Proteomes" id="UP001408594"/>
    </source>
</evidence>
<evidence type="ECO:0000259" key="3">
    <source>
        <dbReference type="Pfam" id="PF25989"/>
    </source>
</evidence>
<dbReference type="RefSeq" id="WP_345549501.1">
    <property type="nucleotide sequence ID" value="NZ_BAABRT010000006.1"/>
</dbReference>
<dbReference type="InterPro" id="IPR058637">
    <property type="entry name" value="YknX-like_C"/>
</dbReference>
<dbReference type="Pfam" id="PF25876">
    <property type="entry name" value="HH_MFP_RND"/>
    <property type="match status" value="1"/>
</dbReference>
<evidence type="ECO:0000259" key="2">
    <source>
        <dbReference type="Pfam" id="PF25876"/>
    </source>
</evidence>
<dbReference type="PANTHER" id="PTHR30469:SF15">
    <property type="entry name" value="HLYD FAMILY OF SECRETION PROTEINS"/>
    <property type="match status" value="1"/>
</dbReference>
<dbReference type="Gene3D" id="2.40.420.20">
    <property type="match status" value="1"/>
</dbReference>
<dbReference type="Gene3D" id="1.10.287.470">
    <property type="entry name" value="Helix hairpin bin"/>
    <property type="match status" value="1"/>
</dbReference>
<evidence type="ECO:0000256" key="1">
    <source>
        <dbReference type="SAM" id="Coils"/>
    </source>
</evidence>
<feature type="domain" description="YknX-like C-terminal permuted SH3-like" evidence="3">
    <location>
        <begin position="332"/>
        <end position="398"/>
    </location>
</feature>
<feature type="domain" description="Multidrug resistance protein MdtA-like alpha-helical hairpin" evidence="2">
    <location>
        <begin position="117"/>
        <end position="175"/>
    </location>
</feature>
<dbReference type="Gene3D" id="2.40.50.100">
    <property type="match status" value="1"/>
</dbReference>
<dbReference type="EMBL" id="BAABRT010000006">
    <property type="protein sequence ID" value="GAA5524494.1"/>
    <property type="molecule type" value="Genomic_DNA"/>
</dbReference>
<feature type="coiled-coil region" evidence="1">
    <location>
        <begin position="110"/>
        <end position="175"/>
    </location>
</feature>
<evidence type="ECO:0000313" key="4">
    <source>
        <dbReference type="EMBL" id="GAA5524494.1"/>
    </source>
</evidence>
<proteinExistence type="predicted"/>
<dbReference type="Pfam" id="PF25989">
    <property type="entry name" value="YknX_C"/>
    <property type="match status" value="1"/>
</dbReference>
<keyword evidence="5" id="KW-1185">Reference proteome</keyword>
<sequence length="402" mass="43941">MRKKLLRKIVIGALLGALGLFFVYAYLPDPVPVDLAEVSRGPLEVQVRDEGYTRVHDVYVVSAPVTGYLLRINREVGDEVSAGKTLVAQMLPASPAFLDKRGRTQALAAIQSAEAALNLAHAERRDAEARLAFARADVRRIRAMAVKNYVSQSELERAELALDSAVAAVDTAKAAERARAGDVDSARALLIAPEPGSVSDPKDIVQVTAPVSGRVLRLQQESERVVLAGTPLVEIGNAAKLEVVVDLLSRDAVQVEPGAPVEFTSWGGDRPLSGSVRLIEPFGFTKFSALGIEEQRVNVIVDFTEPRERWSRLGHGYRVDAAIRIWRGEDILQIPTGALFRHRGDWAVFRVNGERVERVLVKVGRNNGLQAEILDGLENGQVLVLHPSERISDGVKVQQRQQ</sequence>
<name>A0ABP9WMP5_9GAMM</name>
<reference evidence="4 5" key="1">
    <citation type="submission" date="2024-02" db="EMBL/GenBank/DDBJ databases">
        <title>Microbulbifer aestuariivivens NBRC 112533.</title>
        <authorList>
            <person name="Ichikawa N."/>
            <person name="Katano-Makiyama Y."/>
            <person name="Hidaka K."/>
        </authorList>
    </citation>
    <scope>NUCLEOTIDE SEQUENCE [LARGE SCALE GENOMIC DNA]</scope>
    <source>
        <strain evidence="4 5">NBRC 112533</strain>
    </source>
</reference>
<dbReference type="Gene3D" id="2.40.30.170">
    <property type="match status" value="1"/>
</dbReference>